<dbReference type="GO" id="GO:0004222">
    <property type="term" value="F:metalloendopeptidase activity"/>
    <property type="evidence" value="ECO:0007669"/>
    <property type="project" value="TreeGrafter"/>
</dbReference>
<dbReference type="OrthoDB" id="507840at2"/>
<dbReference type="InterPro" id="IPR050570">
    <property type="entry name" value="Cell_wall_metabolism_enzyme"/>
</dbReference>
<dbReference type="Proteomes" id="UP000218238">
    <property type="component" value="Unassembled WGS sequence"/>
</dbReference>
<accession>A0A2A2TAD5</accession>
<dbReference type="CDD" id="cd12797">
    <property type="entry name" value="M23_peptidase"/>
    <property type="match status" value="1"/>
</dbReference>
<sequence>MKNSAVLCLPTYGLFGLILTVIISISTPVRTQTINNSQNPPPKQQATNSTSNLIYPAQGIVSQGFRKYQHEGIDIANASGTPILAAAGGKVIQVGWDDWGLGNVIKIQHPDGRTTVYGHNRRILVNQGQQVNQGQIIAEMGSTGNSSAPHLHFEVHTNGIKTNRPVAVNPILLLRQAELNNIASNVSSTNIQTNTQQNNQVKPIPTVSNLIQNPSNANRNNRCNGKTLIAGETTNARVQVCQENGQLFYIGELKQNPNQPVKLPAWNINSSQYRADNGSFSYFVSPEGIEVWRNGSRFRRDIFYTNKS</sequence>
<dbReference type="RefSeq" id="WP_095725149.1">
    <property type="nucleotide sequence ID" value="NZ_NTFS01000773.1"/>
</dbReference>
<evidence type="ECO:0000313" key="3">
    <source>
        <dbReference type="Proteomes" id="UP000218238"/>
    </source>
</evidence>
<comment type="caution">
    <text evidence="2">The sequence shown here is derived from an EMBL/GenBank/DDBJ whole genome shotgun (WGS) entry which is preliminary data.</text>
</comment>
<dbReference type="InterPro" id="IPR011055">
    <property type="entry name" value="Dup_hybrid_motif"/>
</dbReference>
<dbReference type="PANTHER" id="PTHR21666">
    <property type="entry name" value="PEPTIDASE-RELATED"/>
    <property type="match status" value="1"/>
</dbReference>
<gene>
    <name evidence="2" type="ORF">CK510_30605</name>
</gene>
<keyword evidence="3" id="KW-1185">Reference proteome</keyword>
<dbReference type="Pfam" id="PF01551">
    <property type="entry name" value="Peptidase_M23"/>
    <property type="match status" value="1"/>
</dbReference>
<dbReference type="EMBL" id="NTFS01000773">
    <property type="protein sequence ID" value="PAX45669.1"/>
    <property type="molecule type" value="Genomic_DNA"/>
</dbReference>
<reference evidence="2 3" key="1">
    <citation type="submission" date="2017-08" db="EMBL/GenBank/DDBJ databases">
        <title>Draft genome sequence of filamentous cyanobacterium Calothrix elsteri CCALA 953.</title>
        <authorList>
            <person name="Gagunashvili A.N."/>
            <person name="Elster J."/>
            <person name="Andresson O.S."/>
        </authorList>
    </citation>
    <scope>NUCLEOTIDE SEQUENCE [LARGE SCALE GENOMIC DNA]</scope>
    <source>
        <strain evidence="2 3">CCALA 953</strain>
    </source>
</reference>
<organism evidence="2 3">
    <name type="scientific">Brunnivagina elsteri CCALA 953</name>
    <dbReference type="NCBI Taxonomy" id="987040"/>
    <lineage>
        <taxon>Bacteria</taxon>
        <taxon>Bacillati</taxon>
        <taxon>Cyanobacteriota</taxon>
        <taxon>Cyanophyceae</taxon>
        <taxon>Nostocales</taxon>
        <taxon>Calotrichaceae</taxon>
        <taxon>Brunnivagina</taxon>
    </lineage>
</organism>
<name>A0A2A2TAD5_9CYAN</name>
<proteinExistence type="predicted"/>
<evidence type="ECO:0000259" key="1">
    <source>
        <dbReference type="Pfam" id="PF01551"/>
    </source>
</evidence>
<feature type="domain" description="M23ase beta-sheet core" evidence="1">
    <location>
        <begin position="69"/>
        <end position="163"/>
    </location>
</feature>
<evidence type="ECO:0000313" key="2">
    <source>
        <dbReference type="EMBL" id="PAX45669.1"/>
    </source>
</evidence>
<protein>
    <submittedName>
        <fullName evidence="2">Peptidase M23</fullName>
    </submittedName>
</protein>
<dbReference type="InterPro" id="IPR016047">
    <property type="entry name" value="M23ase_b-sheet_dom"/>
</dbReference>
<dbReference type="SUPFAM" id="SSF51261">
    <property type="entry name" value="Duplicated hybrid motif"/>
    <property type="match status" value="1"/>
</dbReference>
<dbReference type="Gene3D" id="2.70.70.10">
    <property type="entry name" value="Glucose Permease (Domain IIA)"/>
    <property type="match status" value="1"/>
</dbReference>
<dbReference type="PANTHER" id="PTHR21666:SF270">
    <property type="entry name" value="MUREIN HYDROLASE ACTIVATOR ENVC"/>
    <property type="match status" value="1"/>
</dbReference>
<dbReference type="AlphaFoldDB" id="A0A2A2TAD5"/>